<dbReference type="Pfam" id="PF01052">
    <property type="entry name" value="FliMN_C"/>
    <property type="match status" value="1"/>
</dbReference>
<organism evidence="9 10">
    <name type="scientific">Novosphingobium kalidii</name>
    <dbReference type="NCBI Taxonomy" id="3230299"/>
    <lineage>
        <taxon>Bacteria</taxon>
        <taxon>Pseudomonadati</taxon>
        <taxon>Pseudomonadota</taxon>
        <taxon>Alphaproteobacteria</taxon>
        <taxon>Sphingomonadales</taxon>
        <taxon>Sphingomonadaceae</taxon>
        <taxon>Novosphingobium</taxon>
    </lineage>
</organism>
<evidence type="ECO:0000256" key="5">
    <source>
        <dbReference type="ARBA" id="ARBA00022500"/>
    </source>
</evidence>
<gene>
    <name evidence="9" type="ORF">ABVV53_02575</name>
</gene>
<evidence type="ECO:0000256" key="7">
    <source>
        <dbReference type="ARBA" id="ARBA00023136"/>
    </source>
</evidence>
<dbReference type="RefSeq" id="WP_353982758.1">
    <property type="nucleotide sequence ID" value="NZ_JBEWLY010000007.1"/>
</dbReference>
<keyword evidence="7" id="KW-0472">Membrane</keyword>
<keyword evidence="9" id="KW-0969">Cilium</keyword>
<evidence type="ECO:0000259" key="8">
    <source>
        <dbReference type="Pfam" id="PF01052"/>
    </source>
</evidence>
<name>A0ABV2CXM7_9SPHN</name>
<evidence type="ECO:0000256" key="4">
    <source>
        <dbReference type="ARBA" id="ARBA00022475"/>
    </source>
</evidence>
<keyword evidence="4" id="KW-1003">Cell membrane</keyword>
<dbReference type="Proteomes" id="UP001548713">
    <property type="component" value="Unassembled WGS sequence"/>
</dbReference>
<keyword evidence="10" id="KW-1185">Reference proteome</keyword>
<keyword evidence="9" id="KW-0966">Cell projection</keyword>
<keyword evidence="5" id="KW-0145">Chemotaxis</keyword>
<sequence>MLEEVPVQMSVVLGSSQLPIRQVLKMGRGALIQLDCGYDDPTEIYVNDKLIARGKIQVSGDRMSIEVTDVIRRGR</sequence>
<comment type="subcellular location">
    <subcellularLocation>
        <location evidence="1">Cell membrane</location>
        <topology evidence="1">Peripheral membrane protein</topology>
        <orientation evidence="1">Cytoplasmic side</orientation>
    </subcellularLocation>
</comment>
<comment type="similarity">
    <text evidence="2">Belongs to the FliN/MopA/SpaO family.</text>
</comment>
<dbReference type="InterPro" id="IPR001543">
    <property type="entry name" value="FliN-like_C"/>
</dbReference>
<evidence type="ECO:0000256" key="3">
    <source>
        <dbReference type="ARBA" id="ARBA00021897"/>
    </source>
</evidence>
<keyword evidence="9" id="KW-0282">Flagellum</keyword>
<dbReference type="SUPFAM" id="SSF101801">
    <property type="entry name" value="Surface presentation of antigens (SPOA)"/>
    <property type="match status" value="1"/>
</dbReference>
<feature type="domain" description="Flagellar motor switch protein FliN-like C-terminal" evidence="8">
    <location>
        <begin position="2"/>
        <end position="71"/>
    </location>
</feature>
<reference evidence="9 10" key="1">
    <citation type="submission" date="2024-07" db="EMBL/GenBank/DDBJ databases">
        <title>Novosphingobium kalidii RD2P27.</title>
        <authorList>
            <person name="Sun J.-Q."/>
        </authorList>
    </citation>
    <scope>NUCLEOTIDE SEQUENCE [LARGE SCALE GENOMIC DNA]</scope>
    <source>
        <strain evidence="9 10">RD2P27</strain>
    </source>
</reference>
<protein>
    <recommendedName>
        <fullName evidence="3">Flagellar motor switch protein FliN</fullName>
    </recommendedName>
</protein>
<evidence type="ECO:0000256" key="6">
    <source>
        <dbReference type="ARBA" id="ARBA00022779"/>
    </source>
</evidence>
<dbReference type="EMBL" id="JBEWLY010000007">
    <property type="protein sequence ID" value="MET1754353.1"/>
    <property type="molecule type" value="Genomic_DNA"/>
</dbReference>
<dbReference type="PRINTS" id="PR00956">
    <property type="entry name" value="FLGMOTORFLIN"/>
</dbReference>
<dbReference type="PANTHER" id="PTHR43484:SF1">
    <property type="entry name" value="FLAGELLAR MOTOR SWITCH PROTEIN FLIN"/>
    <property type="match status" value="1"/>
</dbReference>
<comment type="caution">
    <text evidence="9">The sequence shown here is derived from an EMBL/GenBank/DDBJ whole genome shotgun (WGS) entry which is preliminary data.</text>
</comment>
<dbReference type="Gene3D" id="2.30.330.10">
    <property type="entry name" value="SpoA-like"/>
    <property type="match status" value="1"/>
</dbReference>
<dbReference type="InterPro" id="IPR036429">
    <property type="entry name" value="SpoA-like_sf"/>
</dbReference>
<evidence type="ECO:0000313" key="9">
    <source>
        <dbReference type="EMBL" id="MET1754353.1"/>
    </source>
</evidence>
<evidence type="ECO:0000256" key="2">
    <source>
        <dbReference type="ARBA" id="ARBA00009226"/>
    </source>
</evidence>
<dbReference type="InterPro" id="IPR051469">
    <property type="entry name" value="FliN/MopA/SpaO"/>
</dbReference>
<accession>A0ABV2CXM7</accession>
<keyword evidence="6" id="KW-0283">Flagellar rotation</keyword>
<proteinExistence type="inferred from homology"/>
<evidence type="ECO:0000313" key="10">
    <source>
        <dbReference type="Proteomes" id="UP001548713"/>
    </source>
</evidence>
<evidence type="ECO:0000256" key="1">
    <source>
        <dbReference type="ARBA" id="ARBA00004413"/>
    </source>
</evidence>
<dbReference type="InterPro" id="IPR001172">
    <property type="entry name" value="FliN_T3SS_HrcQb"/>
</dbReference>
<dbReference type="PANTHER" id="PTHR43484">
    <property type="match status" value="1"/>
</dbReference>